<dbReference type="PANTHER" id="PTHR40114:SF1">
    <property type="entry name" value="SLR0698 PROTEIN"/>
    <property type="match status" value="1"/>
</dbReference>
<dbReference type="CDD" id="cd07891">
    <property type="entry name" value="CYTH-like_CthTTM-like_1"/>
    <property type="match status" value="1"/>
</dbReference>
<feature type="domain" description="CYTH" evidence="1">
    <location>
        <begin position="2"/>
        <end position="153"/>
    </location>
</feature>
<dbReference type="Gene3D" id="2.40.320.10">
    <property type="entry name" value="Hypothetical Protein Pfu-838710-001"/>
    <property type="match status" value="1"/>
</dbReference>
<dbReference type="EMBL" id="UINC01018702">
    <property type="protein sequence ID" value="SVA78789.1"/>
    <property type="molecule type" value="Genomic_DNA"/>
</dbReference>
<dbReference type="SMART" id="SM01118">
    <property type="entry name" value="CYTH"/>
    <property type="match status" value="1"/>
</dbReference>
<protein>
    <recommendedName>
        <fullName evidence="1">CYTH domain-containing protein</fullName>
    </recommendedName>
</protein>
<dbReference type="SUPFAM" id="SSF55154">
    <property type="entry name" value="CYTH-like phosphatases"/>
    <property type="match status" value="1"/>
</dbReference>
<proteinExistence type="predicted"/>
<reference evidence="2" key="1">
    <citation type="submission" date="2018-05" db="EMBL/GenBank/DDBJ databases">
        <authorList>
            <person name="Lanie J.A."/>
            <person name="Ng W.-L."/>
            <person name="Kazmierczak K.M."/>
            <person name="Andrzejewski T.M."/>
            <person name="Davidsen T.M."/>
            <person name="Wayne K.J."/>
            <person name="Tettelin H."/>
            <person name="Glass J.I."/>
            <person name="Rusch D."/>
            <person name="Podicherti R."/>
            <person name="Tsui H.-C.T."/>
            <person name="Winkler M.E."/>
        </authorList>
    </citation>
    <scope>NUCLEOTIDE SEQUENCE</scope>
</reference>
<dbReference type="PIRSF" id="PIRSF016487">
    <property type="entry name" value="CYTH_UCP016487"/>
    <property type="match status" value="1"/>
</dbReference>
<dbReference type="AlphaFoldDB" id="A0A381YP91"/>
<sequence>MPLEIERKFLVNSDRYKIGAKPVHIMQAYLTIQNHLAIRVRIEGRNASLAIKSKVSERVNREYEYSIPLDEAQSMMKLSEHSVITKTRYLVDFKRHTWEVDEFHGDNEGLVVAEIELDDENEIFEKPDWLDNEVTSDYRYLNSNLSKSSYKTW</sequence>
<dbReference type="PANTHER" id="PTHR40114">
    <property type="entry name" value="SLR0698 PROTEIN"/>
    <property type="match status" value="1"/>
</dbReference>
<evidence type="ECO:0000259" key="1">
    <source>
        <dbReference type="PROSITE" id="PS51707"/>
    </source>
</evidence>
<organism evidence="2">
    <name type="scientific">marine metagenome</name>
    <dbReference type="NCBI Taxonomy" id="408172"/>
    <lineage>
        <taxon>unclassified sequences</taxon>
        <taxon>metagenomes</taxon>
        <taxon>ecological metagenomes</taxon>
    </lineage>
</organism>
<dbReference type="InterPro" id="IPR023577">
    <property type="entry name" value="CYTH_domain"/>
</dbReference>
<dbReference type="InterPro" id="IPR033469">
    <property type="entry name" value="CYTH-like_dom_sf"/>
</dbReference>
<dbReference type="PROSITE" id="PS51707">
    <property type="entry name" value="CYTH"/>
    <property type="match status" value="1"/>
</dbReference>
<evidence type="ECO:0000313" key="2">
    <source>
        <dbReference type="EMBL" id="SVA78789.1"/>
    </source>
</evidence>
<accession>A0A381YP91</accession>
<dbReference type="Pfam" id="PF01928">
    <property type="entry name" value="CYTH"/>
    <property type="match status" value="1"/>
</dbReference>
<dbReference type="InterPro" id="IPR012042">
    <property type="entry name" value="NeuTTM/CthTTM-like"/>
</dbReference>
<name>A0A381YP91_9ZZZZ</name>
<gene>
    <name evidence="2" type="ORF">METZ01_LOCUS131643</name>
</gene>